<dbReference type="AlphaFoldDB" id="A0A2D0N7Q5"/>
<protein>
    <submittedName>
        <fullName evidence="7">L-2-hydroxyglutarate oxidase</fullName>
    </submittedName>
</protein>
<evidence type="ECO:0000256" key="3">
    <source>
        <dbReference type="ARBA" id="ARBA00022827"/>
    </source>
</evidence>
<evidence type="ECO:0000256" key="4">
    <source>
        <dbReference type="ARBA" id="ARBA00023002"/>
    </source>
</evidence>
<keyword evidence="8" id="KW-1185">Reference proteome</keyword>
<evidence type="ECO:0000256" key="1">
    <source>
        <dbReference type="ARBA" id="ARBA00001974"/>
    </source>
</evidence>
<evidence type="ECO:0000256" key="2">
    <source>
        <dbReference type="ARBA" id="ARBA00022630"/>
    </source>
</evidence>
<dbReference type="PANTHER" id="PTHR43104:SF2">
    <property type="entry name" value="L-2-HYDROXYGLUTARATE DEHYDROGENASE, MITOCHONDRIAL"/>
    <property type="match status" value="1"/>
</dbReference>
<dbReference type="NCBIfam" id="NF008726">
    <property type="entry name" value="PRK11728.1"/>
    <property type="match status" value="1"/>
</dbReference>
<dbReference type="GO" id="GO:0005737">
    <property type="term" value="C:cytoplasm"/>
    <property type="evidence" value="ECO:0007669"/>
    <property type="project" value="TreeGrafter"/>
</dbReference>
<name>A0A2D0N7Q5_FLAN2</name>
<reference evidence="7 8" key="1">
    <citation type="submission" date="2017-10" db="EMBL/GenBank/DDBJ databases">
        <title>The draft genome sequence of Lewinella nigricans NBRC 102662.</title>
        <authorList>
            <person name="Wang K."/>
        </authorList>
    </citation>
    <scope>NUCLEOTIDE SEQUENCE [LARGE SCALE GENOMIC DNA]</scope>
    <source>
        <strain evidence="7 8">NBRC 102662</strain>
    </source>
</reference>
<proteinExistence type="inferred from homology"/>
<organism evidence="7 8">
    <name type="scientific">Flavilitoribacter nigricans (strain ATCC 23147 / DSM 23189 / NBRC 102662 / NCIMB 1420 / SS-2)</name>
    <name type="common">Lewinella nigricans</name>
    <dbReference type="NCBI Taxonomy" id="1122177"/>
    <lineage>
        <taxon>Bacteria</taxon>
        <taxon>Pseudomonadati</taxon>
        <taxon>Bacteroidota</taxon>
        <taxon>Saprospiria</taxon>
        <taxon>Saprospirales</taxon>
        <taxon>Lewinellaceae</taxon>
        <taxon>Flavilitoribacter</taxon>
    </lineage>
</organism>
<comment type="similarity">
    <text evidence="5">Belongs to the L2HGDH family.</text>
</comment>
<keyword evidence="3" id="KW-0274">FAD</keyword>
<dbReference type="InterPro" id="IPR006076">
    <property type="entry name" value="FAD-dep_OxRdtase"/>
</dbReference>
<dbReference type="GO" id="GO:0047545">
    <property type="term" value="F:(S)-2-hydroxyglutarate dehydrogenase activity"/>
    <property type="evidence" value="ECO:0007669"/>
    <property type="project" value="TreeGrafter"/>
</dbReference>
<dbReference type="OrthoDB" id="9801699at2"/>
<dbReference type="PANTHER" id="PTHR43104">
    <property type="entry name" value="L-2-HYDROXYGLUTARATE DEHYDROGENASE, MITOCHONDRIAL"/>
    <property type="match status" value="1"/>
</dbReference>
<evidence type="ECO:0000313" key="7">
    <source>
        <dbReference type="EMBL" id="PHN04507.1"/>
    </source>
</evidence>
<comment type="cofactor">
    <cofactor evidence="1">
        <name>FAD</name>
        <dbReference type="ChEBI" id="CHEBI:57692"/>
    </cofactor>
</comment>
<comment type="caution">
    <text evidence="7">The sequence shown here is derived from an EMBL/GenBank/DDBJ whole genome shotgun (WGS) entry which is preliminary data.</text>
</comment>
<dbReference type="SUPFAM" id="SSF51905">
    <property type="entry name" value="FAD/NAD(P)-binding domain"/>
    <property type="match status" value="1"/>
</dbReference>
<accession>A0A2D0N7Q5</accession>
<gene>
    <name evidence="7" type="ORF">CRP01_21110</name>
</gene>
<keyword evidence="2" id="KW-0285">Flavoprotein</keyword>
<dbReference type="RefSeq" id="WP_099152081.1">
    <property type="nucleotide sequence ID" value="NZ_PDUD01000025.1"/>
</dbReference>
<dbReference type="Gene3D" id="3.30.9.10">
    <property type="entry name" value="D-Amino Acid Oxidase, subunit A, domain 2"/>
    <property type="match status" value="1"/>
</dbReference>
<dbReference type="InterPro" id="IPR036188">
    <property type="entry name" value="FAD/NAD-bd_sf"/>
</dbReference>
<dbReference type="Pfam" id="PF01266">
    <property type="entry name" value="DAO"/>
    <property type="match status" value="1"/>
</dbReference>
<sequence>MAYDVTIIGAGIVGLATAFQLSERRPDLRILVLEKEEAPAKHQSGNNSGVIHSGIYYQPGGSKALNCRRGYRYLIDFCDQYDVPYEICGKVIVATREEERPRLEKILSRGKANGLEGIKILPPEQVREIEPHVRSVSAIEVPQAGIISYRRVAETYADIIGKRNAEIQFNTEVHGIDRRNGTATITTSQGDFTTRMIVNCAGLYSDKITAMTMPEVQIQILPFRGEYYELIPEKRYLAKHLIYPVPNPNFPFLGVHYTRMIEGGIEAGPNAVLAFKREGYSRWDVDGQELLETLRYPGFQEIARRYWRDGLGELYRSFSKRAFVRALQHLIPEVQEADLVRGRAGVRAMACDPDGNLIDDYRVKEADLVINLCNAPSPAATASLSIGEMMAERTLQRLG</sequence>
<feature type="domain" description="FAD dependent oxidoreductase" evidence="6">
    <location>
        <begin position="4"/>
        <end position="393"/>
    </location>
</feature>
<keyword evidence="4" id="KW-0560">Oxidoreductase</keyword>
<dbReference type="EMBL" id="PDUD01000025">
    <property type="protein sequence ID" value="PHN04507.1"/>
    <property type="molecule type" value="Genomic_DNA"/>
</dbReference>
<evidence type="ECO:0000313" key="8">
    <source>
        <dbReference type="Proteomes" id="UP000223913"/>
    </source>
</evidence>
<dbReference type="Gene3D" id="3.50.50.60">
    <property type="entry name" value="FAD/NAD(P)-binding domain"/>
    <property type="match status" value="1"/>
</dbReference>
<evidence type="ECO:0000259" key="6">
    <source>
        <dbReference type="Pfam" id="PF01266"/>
    </source>
</evidence>
<dbReference type="Proteomes" id="UP000223913">
    <property type="component" value="Unassembled WGS sequence"/>
</dbReference>
<evidence type="ECO:0000256" key="5">
    <source>
        <dbReference type="ARBA" id="ARBA00037941"/>
    </source>
</evidence>